<gene>
    <name evidence="4" type="ORF">TrCOL_g7189</name>
</gene>
<proteinExistence type="predicted"/>
<keyword evidence="2" id="KW-0812">Transmembrane</keyword>
<keyword evidence="5" id="KW-1185">Reference proteome</keyword>
<keyword evidence="2" id="KW-1133">Transmembrane helix</keyword>
<evidence type="ECO:0000259" key="3">
    <source>
        <dbReference type="PROSITE" id="PS50020"/>
    </source>
</evidence>
<sequence>MLILEILGYVFIGICTVYTAGMIYWVNNHDNPGTKLQKHIEKIQAEIKKQRSAKEDEMKKQRSICKGKQFYDNLEKWRNIPDDVMSRAGLSICEPFYYAVWAGYVVSCLIFSILLIVLIKHHGSDTDDTTTYWLAFLPAFGTAWHSLVIPHALRWKKQHVLEQAARKRGRTSAKQDGETVIFTLAFTPLQQAFVNTVGRILDFIDYLLGFTDNTPIGDILRVIWTPDPFWAFFKSRLLISNMRIKGARVELRISFSDAYFRMIEVKLYGFWSLKFSEFKRKYIEKQKSSEEKYNAWLDRNLRWFNNPPIGYDHKFKVFSRSKKGGFCAELALSLLSPLKIIPGLSGIYYYYEYKLITSSMIIGGKKCEMSDNFTPGAMCLVAGKGFVNAINPFNKLGCQMICTIPGGDMDDFIDKNIEISHAADQEDLDEIEDEGTLNELATIESALEDDDIEVGLDQDGYSGTEGKGPTEQNGDSSDTSSTIASTWKSFWKKNNDFEEEAESVANPVPKMAISSAPRRPEPLDGLSYDLPRGSSMVGQDAAHVVEDVAPVVEDVAPVVEDAAFDLKAADIRGQSESRNLSVISAPPTWSRIYSNSKKKHFFFNEVTEEKVWRRPADYDGPDYED</sequence>
<feature type="transmembrane region" description="Helical" evidence="2">
    <location>
        <begin position="6"/>
        <end position="26"/>
    </location>
</feature>
<name>A0A9W7G976_9STRA</name>
<evidence type="ECO:0000256" key="1">
    <source>
        <dbReference type="SAM" id="MobiDB-lite"/>
    </source>
</evidence>
<accession>A0A9W7G976</accession>
<evidence type="ECO:0000313" key="5">
    <source>
        <dbReference type="Proteomes" id="UP001165065"/>
    </source>
</evidence>
<protein>
    <recommendedName>
        <fullName evidence="3">WW domain-containing protein</fullName>
    </recommendedName>
</protein>
<dbReference type="AlphaFoldDB" id="A0A9W7G976"/>
<dbReference type="OrthoDB" id="10295954at2759"/>
<evidence type="ECO:0000256" key="2">
    <source>
        <dbReference type="SAM" id="Phobius"/>
    </source>
</evidence>
<feature type="transmembrane region" description="Helical" evidence="2">
    <location>
        <begin position="131"/>
        <end position="149"/>
    </location>
</feature>
<keyword evidence="2" id="KW-0472">Membrane</keyword>
<evidence type="ECO:0000313" key="4">
    <source>
        <dbReference type="EMBL" id="GMI37190.1"/>
    </source>
</evidence>
<reference evidence="5" key="1">
    <citation type="journal article" date="2023" name="Commun. Biol.">
        <title>Genome analysis of Parmales, the sister group of diatoms, reveals the evolutionary specialization of diatoms from phago-mixotrophs to photoautotrophs.</title>
        <authorList>
            <person name="Ban H."/>
            <person name="Sato S."/>
            <person name="Yoshikawa S."/>
            <person name="Yamada K."/>
            <person name="Nakamura Y."/>
            <person name="Ichinomiya M."/>
            <person name="Sato N."/>
            <person name="Blanc-Mathieu R."/>
            <person name="Endo H."/>
            <person name="Kuwata A."/>
            <person name="Ogata H."/>
        </authorList>
    </citation>
    <scope>NUCLEOTIDE SEQUENCE [LARGE SCALE GENOMIC DNA]</scope>
</reference>
<feature type="region of interest" description="Disordered" evidence="1">
    <location>
        <begin position="448"/>
        <end position="482"/>
    </location>
</feature>
<dbReference type="InterPro" id="IPR001202">
    <property type="entry name" value="WW_dom"/>
</dbReference>
<feature type="domain" description="WW" evidence="3">
    <location>
        <begin position="583"/>
        <end position="617"/>
    </location>
</feature>
<organism evidence="4 5">
    <name type="scientific">Triparma columacea</name>
    <dbReference type="NCBI Taxonomy" id="722753"/>
    <lineage>
        <taxon>Eukaryota</taxon>
        <taxon>Sar</taxon>
        <taxon>Stramenopiles</taxon>
        <taxon>Ochrophyta</taxon>
        <taxon>Bolidophyceae</taxon>
        <taxon>Parmales</taxon>
        <taxon>Triparmaceae</taxon>
        <taxon>Triparma</taxon>
    </lineage>
</organism>
<comment type="caution">
    <text evidence="4">The sequence shown here is derived from an EMBL/GenBank/DDBJ whole genome shotgun (WGS) entry which is preliminary data.</text>
</comment>
<feature type="transmembrane region" description="Helical" evidence="2">
    <location>
        <begin position="96"/>
        <end position="119"/>
    </location>
</feature>
<dbReference type="Gene3D" id="2.20.70.10">
    <property type="match status" value="1"/>
</dbReference>
<dbReference type="Proteomes" id="UP001165065">
    <property type="component" value="Unassembled WGS sequence"/>
</dbReference>
<dbReference type="PROSITE" id="PS50020">
    <property type="entry name" value="WW_DOMAIN_2"/>
    <property type="match status" value="1"/>
</dbReference>
<dbReference type="EMBL" id="BRYA01000071">
    <property type="protein sequence ID" value="GMI37190.1"/>
    <property type="molecule type" value="Genomic_DNA"/>
</dbReference>